<dbReference type="Pfam" id="PF05163">
    <property type="entry name" value="DinB"/>
    <property type="match status" value="1"/>
</dbReference>
<evidence type="ECO:0000313" key="5">
    <source>
        <dbReference type="Proteomes" id="UP000214746"/>
    </source>
</evidence>
<keyword evidence="5" id="KW-1185">Reference proteome</keyword>
<dbReference type="AlphaFoldDB" id="A0A2W1NAP6"/>
<dbReference type="OrthoDB" id="9811413at2"/>
<dbReference type="GO" id="GO:0046872">
    <property type="term" value="F:metal ion binding"/>
    <property type="evidence" value="ECO:0007669"/>
    <property type="project" value="UniProtKB-KW"/>
</dbReference>
<protein>
    <recommendedName>
        <fullName evidence="6">Damage-inducible protein DinB</fullName>
    </recommendedName>
</protein>
<dbReference type="Proteomes" id="UP000214746">
    <property type="component" value="Unassembled WGS sequence"/>
</dbReference>
<evidence type="ECO:0000256" key="3">
    <source>
        <dbReference type="PIRSR" id="PIRSR607837-1"/>
    </source>
</evidence>
<reference evidence="4" key="1">
    <citation type="submission" date="2018-06" db="EMBL/GenBank/DDBJ databases">
        <title>Paenibacillus xerothermodurans sp. nov. an extremely dry heat resistant spore forming bacterium isolated from the soil of Cape Canaveral, Florida.</title>
        <authorList>
            <person name="Seuylemezian A."/>
            <person name="Kaur N."/>
            <person name="Patil P."/>
            <person name="Patil P."/>
            <person name="Mayilraj S."/>
            <person name="Vaishampayan P."/>
        </authorList>
    </citation>
    <scope>NUCLEOTIDE SEQUENCE [LARGE SCALE GENOMIC DNA]</scope>
    <source>
        <strain evidence="4">ATCC 27380</strain>
    </source>
</reference>
<feature type="binding site" evidence="3">
    <location>
        <position position="124"/>
    </location>
    <ligand>
        <name>a divalent metal cation</name>
        <dbReference type="ChEBI" id="CHEBI:60240"/>
    </ligand>
</feature>
<evidence type="ECO:0008006" key="6">
    <source>
        <dbReference type="Google" id="ProtNLM"/>
    </source>
</evidence>
<comment type="similarity">
    <text evidence="1">Belongs to the DinB family.</text>
</comment>
<proteinExistence type="inferred from homology"/>
<feature type="binding site" evidence="3">
    <location>
        <position position="128"/>
    </location>
    <ligand>
        <name>a divalent metal cation</name>
        <dbReference type="ChEBI" id="CHEBI:60240"/>
    </ligand>
</feature>
<sequence>MSMLQKYQYHHWATQQILDHLEEVPNVAFTEPVTNVFPSIRDTLFHIYSVDLLWYKRITSDTSEAEGDVFEDTTDAKQRIYGLERQMVNYIRDQKEKRTVNYYNSSGESLTNTLGEIIDHLVNHGTYHRGNVASALRQLGYEGKSTDYIFFLRELKRSYVGDV</sequence>
<dbReference type="Gene3D" id="1.20.120.450">
    <property type="entry name" value="dinb family like domain"/>
    <property type="match status" value="1"/>
</dbReference>
<dbReference type="EMBL" id="NHRJ02000003">
    <property type="protein sequence ID" value="PZE21477.1"/>
    <property type="molecule type" value="Genomic_DNA"/>
</dbReference>
<evidence type="ECO:0000256" key="2">
    <source>
        <dbReference type="ARBA" id="ARBA00022723"/>
    </source>
</evidence>
<dbReference type="InterPro" id="IPR034660">
    <property type="entry name" value="DinB/YfiT-like"/>
</dbReference>
<dbReference type="SUPFAM" id="SSF109854">
    <property type="entry name" value="DinB/YfiT-like putative metalloenzymes"/>
    <property type="match status" value="1"/>
</dbReference>
<organism evidence="4 5">
    <name type="scientific">Paenibacillus xerothermodurans</name>
    <dbReference type="NCBI Taxonomy" id="1977292"/>
    <lineage>
        <taxon>Bacteria</taxon>
        <taxon>Bacillati</taxon>
        <taxon>Bacillota</taxon>
        <taxon>Bacilli</taxon>
        <taxon>Bacillales</taxon>
        <taxon>Paenibacillaceae</taxon>
        <taxon>Paenibacillus</taxon>
    </lineage>
</organism>
<evidence type="ECO:0000256" key="1">
    <source>
        <dbReference type="ARBA" id="ARBA00008635"/>
    </source>
</evidence>
<evidence type="ECO:0000313" key="4">
    <source>
        <dbReference type="EMBL" id="PZE21477.1"/>
    </source>
</evidence>
<gene>
    <name evidence="4" type="ORF">CBW46_009030</name>
</gene>
<dbReference type="PANTHER" id="PTHR37302">
    <property type="entry name" value="SLR1116 PROTEIN"/>
    <property type="match status" value="1"/>
</dbReference>
<name>A0A2W1NAP6_PAEXE</name>
<dbReference type="InterPro" id="IPR007837">
    <property type="entry name" value="DinB"/>
</dbReference>
<feature type="binding site" evidence="3">
    <location>
        <position position="46"/>
    </location>
    <ligand>
        <name>a divalent metal cation</name>
        <dbReference type="ChEBI" id="CHEBI:60240"/>
    </ligand>
</feature>
<dbReference type="RefSeq" id="WP_089199674.1">
    <property type="nucleotide sequence ID" value="NZ_NHRJ02000003.1"/>
</dbReference>
<keyword evidence="2 3" id="KW-0479">Metal-binding</keyword>
<comment type="caution">
    <text evidence="4">The sequence shown here is derived from an EMBL/GenBank/DDBJ whole genome shotgun (WGS) entry which is preliminary data.</text>
</comment>
<dbReference type="PANTHER" id="PTHR37302:SF1">
    <property type="entry name" value="PROTEIN DINB"/>
    <property type="match status" value="1"/>
</dbReference>
<accession>A0A2W1NAP6</accession>